<dbReference type="EMBL" id="CP011600">
    <property type="protein sequence ID" value="AKL10126.1"/>
    <property type="molecule type" value="Genomic_DNA"/>
</dbReference>
<dbReference type="AlphaFoldDB" id="A0AAC8QJZ9"/>
<sequence>MLELRKKSATGGVLMSENEDEDDAEDAFYDETCRIVGQCCLMLAINDAETDRAQLVYQLKRLHWKIMQLTSESHNGILMAIGQLETAEMYEERTGRRRE</sequence>
<evidence type="ECO:0000313" key="3">
    <source>
        <dbReference type="Proteomes" id="UP000035479"/>
    </source>
</evidence>
<gene>
    <name evidence="2" type="ORF">AB182_01065</name>
</gene>
<feature type="region of interest" description="Disordered" evidence="1">
    <location>
        <begin position="1"/>
        <end position="23"/>
    </location>
</feature>
<name>A0AAC8QJZ9_9ENTR</name>
<dbReference type="KEGG" id="kin:AB182_01065"/>
<accession>A0AAC8QJZ9</accession>
<geneLocation type="plasmid" evidence="2 3">
    <name>pCAV1151-215</name>
</geneLocation>
<reference evidence="2 3" key="1">
    <citation type="submission" date="2015-06" db="EMBL/GenBank/DDBJ databases">
        <title>Rapid spread of a carbapenem resistance gene driven by multiple levels of genetic mobility.</title>
        <authorList>
            <person name="Sheppard A.E."/>
            <person name="Stoesser N."/>
            <person name="Wilson D."/>
            <person name="Sebra R."/>
            <person name="Kasarskis A."/>
            <person name="Anson L."/>
            <person name="Giess A."/>
            <person name="Pankhurst L."/>
            <person name="Vaughan A."/>
            <person name="Grim C.J."/>
            <person name="Cox H."/>
            <person name="Yeh A."/>
            <person name="Sifri C.D."/>
            <person name="Walker S."/>
            <person name="Peto T.E."/>
            <person name="Crook D.W."/>
            <person name="Mathers A.J."/>
        </authorList>
    </citation>
    <scope>NUCLEOTIDE SEQUENCE [LARGE SCALE GENOMIC DNA]</scope>
    <source>
        <strain evidence="2 3">CAV1151</strain>
        <plasmid evidence="2 3">pCAV1151-215</plasmid>
    </source>
</reference>
<evidence type="ECO:0000256" key="1">
    <source>
        <dbReference type="SAM" id="MobiDB-lite"/>
    </source>
</evidence>
<dbReference type="Proteomes" id="UP000035479">
    <property type="component" value="Plasmid pCAV1151-215"/>
</dbReference>
<evidence type="ECO:0000313" key="2">
    <source>
        <dbReference type="EMBL" id="AKL10126.1"/>
    </source>
</evidence>
<organism evidence="2 3">
    <name type="scientific">Phytobacter ursingii</name>
    <dbReference type="NCBI Taxonomy" id="1972431"/>
    <lineage>
        <taxon>Bacteria</taxon>
        <taxon>Pseudomonadati</taxon>
        <taxon>Pseudomonadota</taxon>
        <taxon>Gammaproteobacteria</taxon>
        <taxon>Enterobacterales</taxon>
        <taxon>Enterobacteriaceae</taxon>
        <taxon>Phytobacter</taxon>
    </lineage>
</organism>
<proteinExistence type="predicted"/>
<keyword evidence="2" id="KW-0614">Plasmid</keyword>
<protein>
    <submittedName>
        <fullName evidence="2">Uncharacterized protein</fullName>
    </submittedName>
</protein>